<accession>A0A5C3QTA3</accession>
<feature type="transmembrane region" description="Helical" evidence="2">
    <location>
        <begin position="17"/>
        <end position="40"/>
    </location>
</feature>
<evidence type="ECO:0000313" key="4">
    <source>
        <dbReference type="Proteomes" id="UP000305067"/>
    </source>
</evidence>
<proteinExistence type="predicted"/>
<reference evidence="3 4" key="1">
    <citation type="journal article" date="2019" name="Nat. Ecol. Evol.">
        <title>Megaphylogeny resolves global patterns of mushroom evolution.</title>
        <authorList>
            <person name="Varga T."/>
            <person name="Krizsan K."/>
            <person name="Foldi C."/>
            <person name="Dima B."/>
            <person name="Sanchez-Garcia M."/>
            <person name="Sanchez-Ramirez S."/>
            <person name="Szollosi G.J."/>
            <person name="Szarkandi J.G."/>
            <person name="Papp V."/>
            <person name="Albert L."/>
            <person name="Andreopoulos W."/>
            <person name="Angelini C."/>
            <person name="Antonin V."/>
            <person name="Barry K.W."/>
            <person name="Bougher N.L."/>
            <person name="Buchanan P."/>
            <person name="Buyck B."/>
            <person name="Bense V."/>
            <person name="Catcheside P."/>
            <person name="Chovatia M."/>
            <person name="Cooper J."/>
            <person name="Damon W."/>
            <person name="Desjardin D."/>
            <person name="Finy P."/>
            <person name="Geml J."/>
            <person name="Haridas S."/>
            <person name="Hughes K."/>
            <person name="Justo A."/>
            <person name="Karasinski D."/>
            <person name="Kautmanova I."/>
            <person name="Kiss B."/>
            <person name="Kocsube S."/>
            <person name="Kotiranta H."/>
            <person name="LaButti K.M."/>
            <person name="Lechner B.E."/>
            <person name="Liimatainen K."/>
            <person name="Lipzen A."/>
            <person name="Lukacs Z."/>
            <person name="Mihaltcheva S."/>
            <person name="Morgado L.N."/>
            <person name="Niskanen T."/>
            <person name="Noordeloos M.E."/>
            <person name="Ohm R.A."/>
            <person name="Ortiz-Santana B."/>
            <person name="Ovrebo C."/>
            <person name="Racz N."/>
            <person name="Riley R."/>
            <person name="Savchenko A."/>
            <person name="Shiryaev A."/>
            <person name="Soop K."/>
            <person name="Spirin V."/>
            <person name="Szebenyi C."/>
            <person name="Tomsovsky M."/>
            <person name="Tulloss R.E."/>
            <person name="Uehling J."/>
            <person name="Grigoriev I.V."/>
            <person name="Vagvolgyi C."/>
            <person name="Papp T."/>
            <person name="Martin F.M."/>
            <person name="Miettinen O."/>
            <person name="Hibbett D.S."/>
            <person name="Nagy L.G."/>
        </authorList>
    </citation>
    <scope>NUCLEOTIDE SEQUENCE [LARGE SCALE GENOMIC DNA]</scope>
    <source>
        <strain evidence="3 4">CBS 309.79</strain>
    </source>
</reference>
<feature type="transmembrane region" description="Helical" evidence="2">
    <location>
        <begin position="67"/>
        <end position="85"/>
    </location>
</feature>
<dbReference type="EMBL" id="ML178817">
    <property type="protein sequence ID" value="TFL05233.1"/>
    <property type="molecule type" value="Genomic_DNA"/>
</dbReference>
<keyword evidence="2" id="KW-0472">Membrane</keyword>
<dbReference type="AlphaFoldDB" id="A0A5C3QTA3"/>
<keyword evidence="2" id="KW-0812">Transmembrane</keyword>
<feature type="region of interest" description="Disordered" evidence="1">
    <location>
        <begin position="203"/>
        <end position="222"/>
    </location>
</feature>
<feature type="transmembrane region" description="Helical" evidence="2">
    <location>
        <begin position="155"/>
        <end position="178"/>
    </location>
</feature>
<sequence>MGAAADTGMGAAADTGILVSVTFLLFRQTILNMVYVHLVYHQRHSRFLESNSNLGTGAGVPENSANGSVVVMHTHFLLTGIYISINSNVPLWGVLGISANLASITANLLATAMIGYVAWERLQSGMVYMTIQIVRLVLALMIVPSTRTSSSLVTFYMALTRATSVVTAMYTPAVILIVKYQLSVEDTMQSFSDARALHGSGSAIQSHENRMGVRSSSRSHDR</sequence>
<evidence type="ECO:0000256" key="2">
    <source>
        <dbReference type="SAM" id="Phobius"/>
    </source>
</evidence>
<evidence type="ECO:0000256" key="1">
    <source>
        <dbReference type="SAM" id="MobiDB-lite"/>
    </source>
</evidence>
<feature type="transmembrane region" description="Helical" evidence="2">
    <location>
        <begin position="126"/>
        <end position="143"/>
    </location>
</feature>
<keyword evidence="4" id="KW-1185">Reference proteome</keyword>
<evidence type="ECO:0000313" key="3">
    <source>
        <dbReference type="EMBL" id="TFL05233.1"/>
    </source>
</evidence>
<name>A0A5C3QTA3_9AGAR</name>
<protein>
    <submittedName>
        <fullName evidence="3">Uncharacterized protein</fullName>
    </submittedName>
</protein>
<gene>
    <name evidence="3" type="ORF">BDV98DRAFT_589938</name>
</gene>
<organism evidence="3 4">
    <name type="scientific">Pterulicium gracile</name>
    <dbReference type="NCBI Taxonomy" id="1884261"/>
    <lineage>
        <taxon>Eukaryota</taxon>
        <taxon>Fungi</taxon>
        <taxon>Dikarya</taxon>
        <taxon>Basidiomycota</taxon>
        <taxon>Agaricomycotina</taxon>
        <taxon>Agaricomycetes</taxon>
        <taxon>Agaricomycetidae</taxon>
        <taxon>Agaricales</taxon>
        <taxon>Pleurotineae</taxon>
        <taxon>Pterulaceae</taxon>
        <taxon>Pterulicium</taxon>
    </lineage>
</organism>
<keyword evidence="2" id="KW-1133">Transmembrane helix</keyword>
<dbReference type="Proteomes" id="UP000305067">
    <property type="component" value="Unassembled WGS sequence"/>
</dbReference>
<feature type="transmembrane region" description="Helical" evidence="2">
    <location>
        <begin position="91"/>
        <end position="119"/>
    </location>
</feature>
<dbReference type="OrthoDB" id="2744793at2759"/>